<organism evidence="1 2">
    <name type="scientific">Choristoneura fumiferana</name>
    <name type="common">Spruce budworm moth</name>
    <name type="synonym">Archips fumiferana</name>
    <dbReference type="NCBI Taxonomy" id="7141"/>
    <lineage>
        <taxon>Eukaryota</taxon>
        <taxon>Metazoa</taxon>
        <taxon>Ecdysozoa</taxon>
        <taxon>Arthropoda</taxon>
        <taxon>Hexapoda</taxon>
        <taxon>Insecta</taxon>
        <taxon>Pterygota</taxon>
        <taxon>Neoptera</taxon>
        <taxon>Endopterygota</taxon>
        <taxon>Lepidoptera</taxon>
        <taxon>Glossata</taxon>
        <taxon>Ditrysia</taxon>
        <taxon>Tortricoidea</taxon>
        <taxon>Tortricidae</taxon>
        <taxon>Tortricinae</taxon>
        <taxon>Choristoneura</taxon>
    </lineage>
</organism>
<evidence type="ECO:0000313" key="1">
    <source>
        <dbReference type="EMBL" id="KAI8424513.1"/>
    </source>
</evidence>
<proteinExistence type="predicted"/>
<dbReference type="Proteomes" id="UP001064048">
    <property type="component" value="Chromosome 4"/>
</dbReference>
<gene>
    <name evidence="1" type="ORF">MSG28_002976</name>
</gene>
<reference evidence="1 2" key="1">
    <citation type="journal article" date="2022" name="Genome Biol. Evol.">
        <title>The Spruce Budworm Genome: Reconstructing the Evolutionary History of Antifreeze Proteins.</title>
        <authorList>
            <person name="Beliveau C."/>
            <person name="Gagne P."/>
            <person name="Picq S."/>
            <person name="Vernygora O."/>
            <person name="Keeling C.I."/>
            <person name="Pinkney K."/>
            <person name="Doucet D."/>
            <person name="Wen F."/>
            <person name="Johnston J.S."/>
            <person name="Maaroufi H."/>
            <person name="Boyle B."/>
            <person name="Laroche J."/>
            <person name="Dewar K."/>
            <person name="Juretic N."/>
            <person name="Blackburn G."/>
            <person name="Nisole A."/>
            <person name="Brunet B."/>
            <person name="Brandao M."/>
            <person name="Lumley L."/>
            <person name="Duan J."/>
            <person name="Quan G."/>
            <person name="Lucarotti C.J."/>
            <person name="Roe A.D."/>
            <person name="Sperling F.A.H."/>
            <person name="Levesque R.C."/>
            <person name="Cusson M."/>
        </authorList>
    </citation>
    <scope>NUCLEOTIDE SEQUENCE [LARGE SCALE GENOMIC DNA]</scope>
    <source>
        <strain evidence="1">Glfc:IPQL:Cfum</strain>
    </source>
</reference>
<sequence length="364" mass="39312">MGDDSLILREDGYIRMNFPVTSLTYHSNLNIILVKTDVGGVHVLDVNSGVILQSSCLSADDGGTLGVEYASGADRVFVWDSSGVGARTDYNGVLLLHTALQRPLPSSQPDKIIRIELVLSERSPRKAVPPKPTPDVANAAAVSSAFLPSRASILEAFFLFTGENSKESSKAQKRKRKASSRLPPPKLAHTNSCHALKAERYRVHGIASVPISSMGSSWELRRRGPIFFTADRASAASDIESEQIGSLARRSCPSPGGGMWDSSTFLSALTPKFYVALTGTSSLISGLILIFEWWYYRKYGASFIEQVSLAHLGPWFAGGDEPNSGRVMDQEEGARRRGRHLGSVSCARRALAMVLGANSQNQGG</sequence>
<keyword evidence="2" id="KW-1185">Reference proteome</keyword>
<comment type="caution">
    <text evidence="1">The sequence shown here is derived from an EMBL/GenBank/DDBJ whole genome shotgun (WGS) entry which is preliminary data.</text>
</comment>
<accession>A0ACC0JKC6</accession>
<evidence type="ECO:0000313" key="2">
    <source>
        <dbReference type="Proteomes" id="UP001064048"/>
    </source>
</evidence>
<name>A0ACC0JKC6_CHOFU</name>
<protein>
    <submittedName>
        <fullName evidence="1">Uncharacterized protein</fullName>
    </submittedName>
</protein>
<dbReference type="EMBL" id="CM046104">
    <property type="protein sequence ID" value="KAI8424513.1"/>
    <property type="molecule type" value="Genomic_DNA"/>
</dbReference>